<organism evidence="1 2">
    <name type="scientific">Choristoneura fumiferana</name>
    <name type="common">Spruce budworm moth</name>
    <name type="synonym">Archips fumiferana</name>
    <dbReference type="NCBI Taxonomy" id="7141"/>
    <lineage>
        <taxon>Eukaryota</taxon>
        <taxon>Metazoa</taxon>
        <taxon>Ecdysozoa</taxon>
        <taxon>Arthropoda</taxon>
        <taxon>Hexapoda</taxon>
        <taxon>Insecta</taxon>
        <taxon>Pterygota</taxon>
        <taxon>Neoptera</taxon>
        <taxon>Endopterygota</taxon>
        <taxon>Lepidoptera</taxon>
        <taxon>Glossata</taxon>
        <taxon>Ditrysia</taxon>
        <taxon>Tortricoidea</taxon>
        <taxon>Tortricidae</taxon>
        <taxon>Tortricinae</taxon>
        <taxon>Choristoneura</taxon>
    </lineage>
</organism>
<proteinExistence type="predicted"/>
<evidence type="ECO:0000313" key="1">
    <source>
        <dbReference type="EMBL" id="KAI8430323.1"/>
    </source>
</evidence>
<dbReference type="EMBL" id="CM046131">
    <property type="protein sequence ID" value="KAI8430323.1"/>
    <property type="molecule type" value="Genomic_DNA"/>
</dbReference>
<protein>
    <submittedName>
        <fullName evidence="1">Uncharacterized protein</fullName>
    </submittedName>
</protein>
<evidence type="ECO:0000313" key="2">
    <source>
        <dbReference type="Proteomes" id="UP001064048"/>
    </source>
</evidence>
<sequence>MDVQDLQKNNMAEKDDEFECRACLDKVNSTENLVSLFQAWTTPWEGMESTIAEDLSKIGNIQRYPPDEEDPSAFDMVWPKPIQLDKNINGTVYETAMDIEIKQEVLSDNDYGTSDGTYKELADGIEIKIEPEEMMRPPTIQINGTFSYQDSDMVTKTMLQNGHDMLEETAGMDQSQPKKKNRKYSEATLRIAIENVLNSNMTLYRASKEYKIPWSTLKENLERVKEKSGSSNSNTQVTVTKMGRPYALSVDVEHQLVSYIIKMQELGFGLTVNKIRQLAYTLAEAVGKKHRFNSEKKCAGWSWWVNFKERFGLSLRAPENLSVGPNPAILEDFYDKLETSLVQHGLMDCPERIWNCDETGLTFVNKPNKVVTKIGKKYIYNRTYAEKGTTTTVLACINAAGCFIPPMVIFKGVRNIPELSNGSLPNSLTRLSPKGWINASLFLEWLKFFAASIPPARPVMLIMDSHASHINPSVLEYARYEHIVLFTMPAHTSHLLQPLDVGVFRPLKVAWREELQNYKYSNPTSTPTRFDFHNFFTPAFDKSFTASNVRAGFRRAGIYPLNKNAICPEVTAPSEVTDKPLPSEETTLQEVFVQPDFDEVIPQSEISKQNGDPLHDAAAAGSEALKDPNRTFEVTSYNAQVCNKFVMECDAHQVAASSTTSPVQHELECLTGSNGQIRTDDCEAPSTSSSVHSSQMEASISMSRSQIAGIKILEILELPKWTPKAKKNPRSVPKAVCLTAVEQHEPVSNASSASTEKTHTKNLDAADCSTSMPSTSSSHRSSNDKGSDISVPKIHKKDNIKTRAILSPKRKKITKSAVKQKVVSNTKRTTRKLQQEEQKTADDWICNSCRGMYSEDISLKNGADWITCSFCFKPYHLHCQGQDVDKNQAVFMCDLCSVDPDDSDSDF</sequence>
<gene>
    <name evidence="1" type="ORF">MSG28_000629</name>
</gene>
<keyword evidence="2" id="KW-1185">Reference proteome</keyword>
<dbReference type="Proteomes" id="UP001064048">
    <property type="component" value="Chromosome Z"/>
</dbReference>
<reference evidence="1 2" key="1">
    <citation type="journal article" date="2022" name="Genome Biol. Evol.">
        <title>The Spruce Budworm Genome: Reconstructing the Evolutionary History of Antifreeze Proteins.</title>
        <authorList>
            <person name="Beliveau C."/>
            <person name="Gagne P."/>
            <person name="Picq S."/>
            <person name="Vernygora O."/>
            <person name="Keeling C.I."/>
            <person name="Pinkney K."/>
            <person name="Doucet D."/>
            <person name="Wen F."/>
            <person name="Johnston J.S."/>
            <person name="Maaroufi H."/>
            <person name="Boyle B."/>
            <person name="Laroche J."/>
            <person name="Dewar K."/>
            <person name="Juretic N."/>
            <person name="Blackburn G."/>
            <person name="Nisole A."/>
            <person name="Brunet B."/>
            <person name="Brandao M."/>
            <person name="Lumley L."/>
            <person name="Duan J."/>
            <person name="Quan G."/>
            <person name="Lucarotti C.J."/>
            <person name="Roe A.D."/>
            <person name="Sperling F.A.H."/>
            <person name="Levesque R.C."/>
            <person name="Cusson M."/>
        </authorList>
    </citation>
    <scope>NUCLEOTIDE SEQUENCE [LARGE SCALE GENOMIC DNA]</scope>
    <source>
        <strain evidence="1">Glfc:IPQL:Cfum</strain>
    </source>
</reference>
<name>A0ACC0K1R0_CHOFU</name>
<comment type="caution">
    <text evidence="1">The sequence shown here is derived from an EMBL/GenBank/DDBJ whole genome shotgun (WGS) entry which is preliminary data.</text>
</comment>
<accession>A0ACC0K1R0</accession>